<protein>
    <submittedName>
        <fullName evidence="2">Uncharacterized protein</fullName>
    </submittedName>
</protein>
<dbReference type="Proteomes" id="UP000531251">
    <property type="component" value="Unassembled WGS sequence"/>
</dbReference>
<evidence type="ECO:0000256" key="1">
    <source>
        <dbReference type="SAM" id="Phobius"/>
    </source>
</evidence>
<comment type="caution">
    <text evidence="2">The sequence shown here is derived from an EMBL/GenBank/DDBJ whole genome shotgun (WGS) entry which is preliminary data.</text>
</comment>
<feature type="transmembrane region" description="Helical" evidence="1">
    <location>
        <begin position="45"/>
        <end position="65"/>
    </location>
</feature>
<keyword evidence="3" id="KW-1185">Reference proteome</keyword>
<proteinExistence type="predicted"/>
<name>A0A7X5Y4R5_9SPHN</name>
<keyword evidence="1" id="KW-1133">Transmembrane helix</keyword>
<gene>
    <name evidence="2" type="ORF">GGR89_003782</name>
</gene>
<dbReference type="AlphaFoldDB" id="A0A7X5Y4R5"/>
<reference evidence="2 3" key="1">
    <citation type="submission" date="2020-03" db="EMBL/GenBank/DDBJ databases">
        <title>Genomic Encyclopedia of Type Strains, Phase IV (KMG-IV): sequencing the most valuable type-strain genomes for metagenomic binning, comparative biology and taxonomic classification.</title>
        <authorList>
            <person name="Goeker M."/>
        </authorList>
    </citation>
    <scope>NUCLEOTIDE SEQUENCE [LARGE SCALE GENOMIC DNA]</scope>
    <source>
        <strain evidence="2 3">DSM 7225</strain>
    </source>
</reference>
<dbReference type="EMBL" id="JAATJB010000015">
    <property type="protein sequence ID" value="NJB99441.1"/>
    <property type="molecule type" value="Genomic_DNA"/>
</dbReference>
<keyword evidence="1" id="KW-0472">Membrane</keyword>
<evidence type="ECO:0000313" key="2">
    <source>
        <dbReference type="EMBL" id="NJB99441.1"/>
    </source>
</evidence>
<keyword evidence="1" id="KW-0812">Transmembrane</keyword>
<evidence type="ECO:0000313" key="3">
    <source>
        <dbReference type="Proteomes" id="UP000531251"/>
    </source>
</evidence>
<dbReference type="RefSeq" id="WP_125977289.1">
    <property type="nucleotide sequence ID" value="NZ_BAAADY010000020.1"/>
</dbReference>
<feature type="transmembrane region" description="Helical" evidence="1">
    <location>
        <begin position="12"/>
        <end position="33"/>
    </location>
</feature>
<sequence>MTPGFEALLAKFLAKYGWILIGITFGFAAKYALLIKRGVPVKARLVFADLLLLPMVALIAYWMATRAGFEAEASALFSAFCAVGADRLVKLLTDRFLQRVDSEAELVANQMLGRARTVVANELAAESIIEAHADGRAPKEYAALKPHPQAPKKNA</sequence>
<accession>A0A7X5Y4R5</accession>
<organism evidence="2 3">
    <name type="scientific">Sphingomonas trueperi</name>
    <dbReference type="NCBI Taxonomy" id="53317"/>
    <lineage>
        <taxon>Bacteria</taxon>
        <taxon>Pseudomonadati</taxon>
        <taxon>Pseudomonadota</taxon>
        <taxon>Alphaproteobacteria</taxon>
        <taxon>Sphingomonadales</taxon>
        <taxon>Sphingomonadaceae</taxon>
        <taxon>Sphingomonas</taxon>
    </lineage>
</organism>